<evidence type="ECO:0000313" key="2">
    <source>
        <dbReference type="Proteomes" id="UP000615760"/>
    </source>
</evidence>
<evidence type="ECO:0000313" key="1">
    <source>
        <dbReference type="EMBL" id="GGB66121.1"/>
    </source>
</evidence>
<accession>A0ABQ1JH24</accession>
<dbReference type="RefSeq" id="WP_188619417.1">
    <property type="nucleotide sequence ID" value="NZ_BMJE01000001.1"/>
</dbReference>
<protein>
    <submittedName>
        <fullName evidence="1">Uncharacterized protein</fullName>
    </submittedName>
</protein>
<organism evidence="1 2">
    <name type="scientific">Flavobacterium suaedae</name>
    <dbReference type="NCBI Taxonomy" id="1767027"/>
    <lineage>
        <taxon>Bacteria</taxon>
        <taxon>Pseudomonadati</taxon>
        <taxon>Bacteroidota</taxon>
        <taxon>Flavobacteriia</taxon>
        <taxon>Flavobacteriales</taxon>
        <taxon>Flavobacteriaceae</taxon>
        <taxon>Flavobacterium</taxon>
    </lineage>
</organism>
<name>A0ABQ1JH24_9FLAO</name>
<gene>
    <name evidence="1" type="ORF">GCM10007424_02590</name>
</gene>
<dbReference type="Proteomes" id="UP000615760">
    <property type="component" value="Unassembled WGS sequence"/>
</dbReference>
<dbReference type="EMBL" id="BMJE01000001">
    <property type="protein sequence ID" value="GGB66121.1"/>
    <property type="molecule type" value="Genomic_DNA"/>
</dbReference>
<dbReference type="PROSITE" id="PS51257">
    <property type="entry name" value="PROKAR_LIPOPROTEIN"/>
    <property type="match status" value="1"/>
</dbReference>
<comment type="caution">
    <text evidence="1">The sequence shown here is derived from an EMBL/GenBank/DDBJ whole genome shotgun (WGS) entry which is preliminary data.</text>
</comment>
<sequence>MKNKILLLGLSVALFSCSSDDDSGNQISTGDFLPLETSNYWVYDVESDAVENGTGRDSLYIYGETQINGEAYKTFQTENPAWGFFSNALRNNNVRKSGSQLLLTGEANFDFYADLPFTASVNDLPIFNDNANNNQILGSISDQISETYEGYDLDFDYTLTSTAKESMESYTVNGVTYNNVKAVEMKLNLSVTINFNLNGMPIPVNIMPAQDVVISTQYYAENIGVVHVVTDFEYELADLSQYPIELPIPEASAVHQEEVLVNYSVE</sequence>
<keyword evidence="2" id="KW-1185">Reference proteome</keyword>
<reference evidence="2" key="1">
    <citation type="journal article" date="2019" name="Int. J. Syst. Evol. Microbiol.">
        <title>The Global Catalogue of Microorganisms (GCM) 10K type strain sequencing project: providing services to taxonomists for standard genome sequencing and annotation.</title>
        <authorList>
            <consortium name="The Broad Institute Genomics Platform"/>
            <consortium name="The Broad Institute Genome Sequencing Center for Infectious Disease"/>
            <person name="Wu L."/>
            <person name="Ma J."/>
        </authorList>
    </citation>
    <scope>NUCLEOTIDE SEQUENCE [LARGE SCALE GENOMIC DNA]</scope>
    <source>
        <strain evidence="2">CGMCC 1.15461</strain>
    </source>
</reference>
<proteinExistence type="predicted"/>